<accession>A0AAD9NV37</accession>
<feature type="transmembrane region" description="Helical" evidence="2">
    <location>
        <begin position="194"/>
        <end position="212"/>
    </location>
</feature>
<organism evidence="4 5">
    <name type="scientific">Ridgeia piscesae</name>
    <name type="common">Tubeworm</name>
    <dbReference type="NCBI Taxonomy" id="27915"/>
    <lineage>
        <taxon>Eukaryota</taxon>
        <taxon>Metazoa</taxon>
        <taxon>Spiralia</taxon>
        <taxon>Lophotrochozoa</taxon>
        <taxon>Annelida</taxon>
        <taxon>Polychaeta</taxon>
        <taxon>Sedentaria</taxon>
        <taxon>Canalipalpata</taxon>
        <taxon>Sabellida</taxon>
        <taxon>Siboglinidae</taxon>
        <taxon>Ridgeia</taxon>
    </lineage>
</organism>
<dbReference type="GO" id="GO:0007186">
    <property type="term" value="P:G protein-coupled receptor signaling pathway"/>
    <property type="evidence" value="ECO:0007669"/>
    <property type="project" value="InterPro"/>
</dbReference>
<proteinExistence type="predicted"/>
<keyword evidence="5" id="KW-1185">Reference proteome</keyword>
<dbReference type="EMBL" id="JAODUO010000437">
    <property type="protein sequence ID" value="KAK2180594.1"/>
    <property type="molecule type" value="Genomic_DNA"/>
</dbReference>
<evidence type="ECO:0000256" key="1">
    <source>
        <dbReference type="SAM" id="MobiDB-lite"/>
    </source>
</evidence>
<feature type="transmembrane region" description="Helical" evidence="2">
    <location>
        <begin position="158"/>
        <end position="179"/>
    </location>
</feature>
<keyword evidence="2" id="KW-0472">Membrane</keyword>
<feature type="transmembrane region" description="Helical" evidence="2">
    <location>
        <begin position="84"/>
        <end position="108"/>
    </location>
</feature>
<name>A0AAD9NV37_RIDPI</name>
<feature type="region of interest" description="Disordered" evidence="1">
    <location>
        <begin position="336"/>
        <end position="388"/>
    </location>
</feature>
<reference evidence="4" key="1">
    <citation type="journal article" date="2023" name="Mol. Biol. Evol.">
        <title>Third-Generation Sequencing Reveals the Adaptive Role of the Epigenome in Three Deep-Sea Polychaetes.</title>
        <authorList>
            <person name="Perez M."/>
            <person name="Aroh O."/>
            <person name="Sun Y."/>
            <person name="Lan Y."/>
            <person name="Juniper S.K."/>
            <person name="Young C.R."/>
            <person name="Angers B."/>
            <person name="Qian P.Y."/>
        </authorList>
    </citation>
    <scope>NUCLEOTIDE SEQUENCE</scope>
    <source>
        <strain evidence="4">R07B-5</strain>
    </source>
</reference>
<sequence>MVGCSRNSSDPESCFWLKDFSAGAIKYNIWLVNGHPNLKHMNPFEHQFSFEMHDIFEMYAAFFFIYCLLVPVQLYALSKQRHLLPMLLTVCMCLEFVGVLFNLLHVLVFAFDGKGVELLGVVGNFVDNVAQCLFMLLLLLVVKGWTVTRMLLETRTKVVLFTLWGNYTVASMALFVWNLMEIDIISDIGEWQTWPGYIILTFRIAIMVWFLLELRETFHLEHNAEKVRFYLHFGAGFLVWFVYLPIAALICAQVSALWRYKTMLSITYAADFISYCVMVHLLWPGRSYVYFNLTARAPPIALDDFSFKGLMDMSADSASEESLDMQELSKLIKGQKTASLQNGHIHNSTSRAPRLPRLSDDPSHSDEQTSQFHEQTSRRERCEVEDVTTQGSDIGDSVLTDTAGRCDTNMLVEVDLHDNHVAVGSDFATSHDLSGEVLTCQGEDSDLESATKELI</sequence>
<protein>
    <recommendedName>
        <fullName evidence="3">GPR180/TMEM145 transmembrane domain-containing protein</fullName>
    </recommendedName>
</protein>
<dbReference type="Proteomes" id="UP001209878">
    <property type="component" value="Unassembled WGS sequence"/>
</dbReference>
<evidence type="ECO:0000256" key="2">
    <source>
        <dbReference type="SAM" id="Phobius"/>
    </source>
</evidence>
<evidence type="ECO:0000313" key="4">
    <source>
        <dbReference type="EMBL" id="KAK2180594.1"/>
    </source>
</evidence>
<feature type="compositionally biased region" description="Basic and acidic residues" evidence="1">
    <location>
        <begin position="375"/>
        <end position="384"/>
    </location>
</feature>
<keyword evidence="2" id="KW-0812">Transmembrane</keyword>
<feature type="transmembrane region" description="Helical" evidence="2">
    <location>
        <begin position="58"/>
        <end position="77"/>
    </location>
</feature>
<dbReference type="InterPro" id="IPR047831">
    <property type="entry name" value="GPR180/TMEM145"/>
</dbReference>
<feature type="transmembrane region" description="Helical" evidence="2">
    <location>
        <begin position="233"/>
        <end position="258"/>
    </location>
</feature>
<feature type="transmembrane region" description="Helical" evidence="2">
    <location>
        <begin position="264"/>
        <end position="283"/>
    </location>
</feature>
<feature type="compositionally biased region" description="Polar residues" evidence="1">
    <location>
        <begin position="336"/>
        <end position="351"/>
    </location>
</feature>
<keyword evidence="2" id="KW-1133">Transmembrane helix</keyword>
<dbReference type="PANTHER" id="PTHR23252">
    <property type="entry name" value="INTIMAL THICKNESS RECEPTOR-RELATED"/>
    <property type="match status" value="1"/>
</dbReference>
<evidence type="ECO:0000313" key="5">
    <source>
        <dbReference type="Proteomes" id="UP001209878"/>
    </source>
</evidence>
<feature type="domain" description="GPR180/TMEM145 transmembrane" evidence="3">
    <location>
        <begin position="61"/>
        <end position="278"/>
    </location>
</feature>
<feature type="compositionally biased region" description="Basic and acidic residues" evidence="1">
    <location>
        <begin position="357"/>
        <end position="367"/>
    </location>
</feature>
<feature type="transmembrane region" description="Helical" evidence="2">
    <location>
        <begin position="128"/>
        <end position="146"/>
    </location>
</feature>
<dbReference type="InterPro" id="IPR019336">
    <property type="entry name" value="GPR180/TMEM145_TM"/>
</dbReference>
<gene>
    <name evidence="4" type="ORF">NP493_437g05031</name>
</gene>
<dbReference type="AlphaFoldDB" id="A0AAD9NV37"/>
<dbReference type="GO" id="GO:0019236">
    <property type="term" value="P:response to pheromone"/>
    <property type="evidence" value="ECO:0007669"/>
    <property type="project" value="InterPro"/>
</dbReference>
<comment type="caution">
    <text evidence="4">The sequence shown here is derived from an EMBL/GenBank/DDBJ whole genome shotgun (WGS) entry which is preliminary data.</text>
</comment>
<dbReference type="PANTHER" id="PTHR23252:SF43">
    <property type="entry name" value="INTIMAL THICKNESS RELATED RECEPTOR IRP DOMAIN-CONTAINING PROTEIN"/>
    <property type="match status" value="1"/>
</dbReference>
<dbReference type="Pfam" id="PF10192">
    <property type="entry name" value="GPR180-TMEM145_TM"/>
    <property type="match status" value="1"/>
</dbReference>
<evidence type="ECO:0000259" key="3">
    <source>
        <dbReference type="Pfam" id="PF10192"/>
    </source>
</evidence>